<evidence type="ECO:0000256" key="2">
    <source>
        <dbReference type="SAM" id="Phobius"/>
    </source>
</evidence>
<evidence type="ECO:0000256" key="1">
    <source>
        <dbReference type="SAM" id="MobiDB-lite"/>
    </source>
</evidence>
<proteinExistence type="predicted"/>
<name>V4GSK6_9EURY</name>
<sequence length="121" mass="12418">MALDLAALDAKELVLVVVALLGLIPVVTQRTERSGLFTLGYVLLFFGAVATNVEHVVLGGVFGFLEHAVGIGAAGAVFLLAAYRRRQRILAGDERAVAAADADGTDEADEPAAVADGGEAV</sequence>
<dbReference type="Proteomes" id="UP000017840">
    <property type="component" value="Unassembled WGS sequence"/>
</dbReference>
<feature type="transmembrane region" description="Helical" evidence="2">
    <location>
        <begin position="35"/>
        <end position="53"/>
    </location>
</feature>
<comment type="caution">
    <text evidence="3">The sequence shown here is derived from an EMBL/GenBank/DDBJ whole genome shotgun (WGS) entry which is preliminary data.</text>
</comment>
<dbReference type="AlphaFoldDB" id="V4GSK6"/>
<protein>
    <submittedName>
        <fullName evidence="3">Uncharacterized protein</fullName>
    </submittedName>
</protein>
<keyword evidence="2" id="KW-1133">Transmembrane helix</keyword>
<keyword evidence="4" id="KW-1185">Reference proteome</keyword>
<feature type="transmembrane region" description="Helical" evidence="2">
    <location>
        <begin position="12"/>
        <end position="28"/>
    </location>
</feature>
<feature type="transmembrane region" description="Helical" evidence="2">
    <location>
        <begin position="59"/>
        <end position="83"/>
    </location>
</feature>
<gene>
    <name evidence="3" type="ORF">K933_11019</name>
</gene>
<accession>V4GSK6</accession>
<feature type="region of interest" description="Disordered" evidence="1">
    <location>
        <begin position="98"/>
        <end position="121"/>
    </location>
</feature>
<dbReference type="RefSeq" id="WP_023394784.1">
    <property type="nucleotide sequence ID" value="NZ_ASGZ01000035.1"/>
</dbReference>
<dbReference type="EMBL" id="ASGZ01000035">
    <property type="protein sequence ID" value="ESP88076.1"/>
    <property type="molecule type" value="Genomic_DNA"/>
</dbReference>
<dbReference type="STRING" id="1324957.K933_11019"/>
<keyword evidence="2" id="KW-0812">Transmembrane</keyword>
<reference evidence="3 4" key="1">
    <citation type="journal article" date="2013" name="Genome Announc.">
        <title>Draft Genome Sequence of 'Candidatus Halobonum tyrrellensis' Strain G22, Isolated from the Hypersaline Waters of Lake Tyrrell, Australia.</title>
        <authorList>
            <person name="Ugalde J.A."/>
            <person name="Narasingarao P."/>
            <person name="Kuo S."/>
            <person name="Podell S."/>
            <person name="Allen E.E."/>
        </authorList>
    </citation>
    <scope>NUCLEOTIDE SEQUENCE [LARGE SCALE GENOMIC DNA]</scope>
    <source>
        <strain evidence="3 4">G22</strain>
    </source>
</reference>
<dbReference type="eggNOG" id="arCOG06246">
    <property type="taxonomic scope" value="Archaea"/>
</dbReference>
<evidence type="ECO:0000313" key="4">
    <source>
        <dbReference type="Proteomes" id="UP000017840"/>
    </source>
</evidence>
<organism evidence="3 4">
    <name type="scientific">Candidatus Halobonum tyrrellensis G22</name>
    <dbReference type="NCBI Taxonomy" id="1324957"/>
    <lineage>
        <taxon>Archaea</taxon>
        <taxon>Methanobacteriati</taxon>
        <taxon>Methanobacteriota</taxon>
        <taxon>Stenosarchaea group</taxon>
        <taxon>Halobacteria</taxon>
        <taxon>Halobacteriales</taxon>
        <taxon>Haloferacaceae</taxon>
        <taxon>Candidatus Halobonum</taxon>
    </lineage>
</organism>
<keyword evidence="2" id="KW-0472">Membrane</keyword>
<evidence type="ECO:0000313" key="3">
    <source>
        <dbReference type="EMBL" id="ESP88076.1"/>
    </source>
</evidence>